<evidence type="ECO:0000313" key="15">
    <source>
        <dbReference type="EMBL" id="CAF0965514.1"/>
    </source>
</evidence>
<evidence type="ECO:0000256" key="13">
    <source>
        <dbReference type="PIRSR" id="PIRSR602401-1"/>
    </source>
</evidence>
<evidence type="ECO:0000313" key="16">
    <source>
        <dbReference type="Proteomes" id="UP000663852"/>
    </source>
</evidence>
<dbReference type="PRINTS" id="PR00463">
    <property type="entry name" value="EP450I"/>
</dbReference>
<dbReference type="Proteomes" id="UP000663852">
    <property type="component" value="Unassembled WGS sequence"/>
</dbReference>
<keyword evidence="9" id="KW-0560">Oxidoreductase</keyword>
<evidence type="ECO:0000256" key="5">
    <source>
        <dbReference type="ARBA" id="ARBA00022617"/>
    </source>
</evidence>
<evidence type="ECO:0000256" key="6">
    <source>
        <dbReference type="ARBA" id="ARBA00022723"/>
    </source>
</evidence>
<keyword evidence="10 13" id="KW-0408">Iron</keyword>
<evidence type="ECO:0000256" key="2">
    <source>
        <dbReference type="ARBA" id="ARBA00004174"/>
    </source>
</evidence>
<keyword evidence="14" id="KW-0732">Signal</keyword>
<dbReference type="GO" id="GO:0005506">
    <property type="term" value="F:iron ion binding"/>
    <property type="evidence" value="ECO:0007669"/>
    <property type="project" value="InterPro"/>
</dbReference>
<dbReference type="GO" id="GO:0020037">
    <property type="term" value="F:heme binding"/>
    <property type="evidence" value="ECO:0007669"/>
    <property type="project" value="InterPro"/>
</dbReference>
<sequence>MLALVLVAFITMLSMSIIRHNRSKNGKNVSLSTNVPWGPRPWPIIGNLLQLGYRPYETIYRWSKMPKYGPIYRLRLGSQTVVVLNSASVIREALHDHSESFAGRPYLYVINETLHGKGVISAPYGREFNEHKNFLLKNFNRFGRRRRSSLEDGCLDEIRMVAEKLREKQSSPFQIGNLLSQISGNNICTLTFGRYFETMDITSLFEKLNENFNDTATIACFNFLPFTRRFKTHIFDNVNYSNNVIKKLVKERETNFDSQDVNNIVDAYLDQMDKQRHFSKDNLDSLVQDLFVAGTETVSNTLNWTIFYIVSHPHVQQRIHEEIDRMIGKDRAPCEKDRHQMPYIEAVLLESMRCHCAGPILLPRATTHDITFQNYFIPKDTFILVNMWSAMKDEEQWPEPEKFRPERFIDENNRLININHPAMMPFSVGKRACTGEQIAKVQLFLILVSLFQKFEFHFANGWTPKDLRGQPGFTLRPPICHYQASVR</sequence>
<keyword evidence="6 13" id="KW-0479">Metal-binding</keyword>
<dbReference type="InterPro" id="IPR002401">
    <property type="entry name" value="Cyt_P450_E_grp-I"/>
</dbReference>
<comment type="similarity">
    <text evidence="4">Belongs to the cytochrome P450 family.</text>
</comment>
<name>A0A814E751_ADIRI</name>
<evidence type="ECO:0000256" key="14">
    <source>
        <dbReference type="SAM" id="SignalP"/>
    </source>
</evidence>
<evidence type="ECO:0000256" key="12">
    <source>
        <dbReference type="ARBA" id="ARBA00023136"/>
    </source>
</evidence>
<dbReference type="InterPro" id="IPR050182">
    <property type="entry name" value="Cytochrome_P450_fam2"/>
</dbReference>
<comment type="caution">
    <text evidence="15">The sequence shown here is derived from an EMBL/GenBank/DDBJ whole genome shotgun (WGS) entry which is preliminary data.</text>
</comment>
<dbReference type="PRINTS" id="PR00385">
    <property type="entry name" value="P450"/>
</dbReference>
<dbReference type="PANTHER" id="PTHR24300:SF375">
    <property type="entry name" value="CYTOCHROME P450 FAMILY"/>
    <property type="match status" value="1"/>
</dbReference>
<keyword evidence="11" id="KW-0503">Monooxygenase</keyword>
<keyword evidence="12" id="KW-0472">Membrane</keyword>
<evidence type="ECO:0000256" key="10">
    <source>
        <dbReference type="ARBA" id="ARBA00023004"/>
    </source>
</evidence>
<accession>A0A814E751</accession>
<proteinExistence type="inferred from homology"/>
<gene>
    <name evidence="15" type="ORF">EDS130_LOCUS13101</name>
</gene>
<dbReference type="EMBL" id="CAJNOJ010000051">
    <property type="protein sequence ID" value="CAF0965514.1"/>
    <property type="molecule type" value="Genomic_DNA"/>
</dbReference>
<evidence type="ECO:0000256" key="9">
    <source>
        <dbReference type="ARBA" id="ARBA00023002"/>
    </source>
</evidence>
<comment type="subcellular location">
    <subcellularLocation>
        <location evidence="3">Endoplasmic reticulum membrane</location>
        <topology evidence="3">Peripheral membrane protein</topology>
    </subcellularLocation>
    <subcellularLocation>
        <location evidence="2">Microsome membrane</location>
        <topology evidence="2">Peripheral membrane protein</topology>
    </subcellularLocation>
</comment>
<feature type="binding site" description="axial binding residue" evidence="13">
    <location>
        <position position="433"/>
    </location>
    <ligand>
        <name>heme</name>
        <dbReference type="ChEBI" id="CHEBI:30413"/>
    </ligand>
    <ligandPart>
        <name>Fe</name>
        <dbReference type="ChEBI" id="CHEBI:18248"/>
    </ligandPart>
</feature>
<dbReference type="FunFam" id="1.10.630.10:FF:000238">
    <property type="entry name" value="Cytochrome P450 2A6"/>
    <property type="match status" value="1"/>
</dbReference>
<keyword evidence="5 13" id="KW-0349">Heme</keyword>
<keyword evidence="8" id="KW-0492">Microsome</keyword>
<dbReference type="GO" id="GO:0006082">
    <property type="term" value="P:organic acid metabolic process"/>
    <property type="evidence" value="ECO:0007669"/>
    <property type="project" value="TreeGrafter"/>
</dbReference>
<keyword evidence="7" id="KW-0256">Endoplasmic reticulum</keyword>
<dbReference type="GO" id="GO:0005789">
    <property type="term" value="C:endoplasmic reticulum membrane"/>
    <property type="evidence" value="ECO:0007669"/>
    <property type="project" value="UniProtKB-SubCell"/>
</dbReference>
<dbReference type="Gene3D" id="1.10.630.10">
    <property type="entry name" value="Cytochrome P450"/>
    <property type="match status" value="1"/>
</dbReference>
<dbReference type="OrthoDB" id="3934656at2759"/>
<dbReference type="GO" id="GO:0006805">
    <property type="term" value="P:xenobiotic metabolic process"/>
    <property type="evidence" value="ECO:0007669"/>
    <property type="project" value="TreeGrafter"/>
</dbReference>
<comment type="cofactor">
    <cofactor evidence="1 13">
        <name>heme</name>
        <dbReference type="ChEBI" id="CHEBI:30413"/>
    </cofactor>
</comment>
<evidence type="ECO:0000256" key="7">
    <source>
        <dbReference type="ARBA" id="ARBA00022824"/>
    </source>
</evidence>
<dbReference type="InterPro" id="IPR001128">
    <property type="entry name" value="Cyt_P450"/>
</dbReference>
<feature type="signal peptide" evidence="14">
    <location>
        <begin position="1"/>
        <end position="16"/>
    </location>
</feature>
<dbReference type="InterPro" id="IPR036396">
    <property type="entry name" value="Cyt_P450_sf"/>
</dbReference>
<dbReference type="Pfam" id="PF00067">
    <property type="entry name" value="p450"/>
    <property type="match status" value="1"/>
</dbReference>
<dbReference type="GO" id="GO:0016712">
    <property type="term" value="F:oxidoreductase activity, acting on paired donors, with incorporation or reduction of molecular oxygen, reduced flavin or flavoprotein as one donor, and incorporation of one atom of oxygen"/>
    <property type="evidence" value="ECO:0007669"/>
    <property type="project" value="TreeGrafter"/>
</dbReference>
<feature type="chain" id="PRO_5032859428" evidence="14">
    <location>
        <begin position="17"/>
        <end position="487"/>
    </location>
</feature>
<evidence type="ECO:0000256" key="8">
    <source>
        <dbReference type="ARBA" id="ARBA00022848"/>
    </source>
</evidence>
<reference evidence="15" key="1">
    <citation type="submission" date="2021-02" db="EMBL/GenBank/DDBJ databases">
        <authorList>
            <person name="Nowell W R."/>
        </authorList>
    </citation>
    <scope>NUCLEOTIDE SEQUENCE</scope>
</reference>
<protein>
    <submittedName>
        <fullName evidence="15">Uncharacterized protein</fullName>
    </submittedName>
</protein>
<organism evidence="15 16">
    <name type="scientific">Adineta ricciae</name>
    <name type="common">Rotifer</name>
    <dbReference type="NCBI Taxonomy" id="249248"/>
    <lineage>
        <taxon>Eukaryota</taxon>
        <taxon>Metazoa</taxon>
        <taxon>Spiralia</taxon>
        <taxon>Gnathifera</taxon>
        <taxon>Rotifera</taxon>
        <taxon>Eurotatoria</taxon>
        <taxon>Bdelloidea</taxon>
        <taxon>Adinetida</taxon>
        <taxon>Adinetidae</taxon>
        <taxon>Adineta</taxon>
    </lineage>
</organism>
<evidence type="ECO:0000256" key="3">
    <source>
        <dbReference type="ARBA" id="ARBA00004406"/>
    </source>
</evidence>
<dbReference type="PANTHER" id="PTHR24300">
    <property type="entry name" value="CYTOCHROME P450 508A4-RELATED"/>
    <property type="match status" value="1"/>
</dbReference>
<evidence type="ECO:0000256" key="11">
    <source>
        <dbReference type="ARBA" id="ARBA00023033"/>
    </source>
</evidence>
<dbReference type="AlphaFoldDB" id="A0A814E751"/>
<evidence type="ECO:0000256" key="1">
    <source>
        <dbReference type="ARBA" id="ARBA00001971"/>
    </source>
</evidence>
<dbReference type="SUPFAM" id="SSF48264">
    <property type="entry name" value="Cytochrome P450"/>
    <property type="match status" value="1"/>
</dbReference>
<evidence type="ECO:0000256" key="4">
    <source>
        <dbReference type="ARBA" id="ARBA00010617"/>
    </source>
</evidence>